<name>A0A841HG80_HALSI</name>
<evidence type="ECO:0000313" key="1">
    <source>
        <dbReference type="EMBL" id="MBB6091085.1"/>
    </source>
</evidence>
<dbReference type="InterPro" id="IPR021799">
    <property type="entry name" value="PIN-like_prokaryotic"/>
</dbReference>
<dbReference type="AlphaFoldDB" id="A0A841HG80"/>
<dbReference type="EMBL" id="JACHGX010000023">
    <property type="protein sequence ID" value="MBB6091085.1"/>
    <property type="molecule type" value="Genomic_DNA"/>
</dbReference>
<organism evidence="1 2">
    <name type="scientific">Halobacterium salinarum</name>
    <name type="common">Halobacterium halobium</name>
    <dbReference type="NCBI Taxonomy" id="2242"/>
    <lineage>
        <taxon>Archaea</taxon>
        <taxon>Methanobacteriati</taxon>
        <taxon>Methanobacteriota</taxon>
        <taxon>Stenosarchaea group</taxon>
        <taxon>Halobacteria</taxon>
        <taxon>Halobacteriales</taxon>
        <taxon>Halobacteriaceae</taxon>
        <taxon>Halobacterium</taxon>
    </lineage>
</organism>
<dbReference type="Pfam" id="PF11848">
    <property type="entry name" value="DUF3368"/>
    <property type="match status" value="1"/>
</dbReference>
<dbReference type="Proteomes" id="UP000642919">
    <property type="component" value="Unassembled WGS sequence"/>
</dbReference>
<gene>
    <name evidence="1" type="ORF">HNR49_002476</name>
</gene>
<protein>
    <submittedName>
        <fullName evidence="1">Putative nucleic acid-binding protein</fullName>
    </submittedName>
</protein>
<sequence>MSTGMAVVDNNILSSLAKIDRLTLLPSVFETVETIPSVVDELDRAKVDGYDFVTRIDAVKSYNNGWLEITAPTESELERADDLRDHGFR</sequence>
<evidence type="ECO:0000313" key="2">
    <source>
        <dbReference type="Proteomes" id="UP000642919"/>
    </source>
</evidence>
<proteinExistence type="predicted"/>
<accession>A0A841HG80</accession>
<comment type="caution">
    <text evidence="1">The sequence shown here is derived from an EMBL/GenBank/DDBJ whole genome shotgun (WGS) entry which is preliminary data.</text>
</comment>
<reference evidence="1" key="1">
    <citation type="submission" date="2020-08" db="EMBL/GenBank/DDBJ databases">
        <title>Genomic Encyclopedia of Type Strains, Phase IV (KMG-IV): sequencing the most valuable type-strain genomes for metagenomic binning, comparative biology and taxonomic classification.</title>
        <authorList>
            <person name="Goeker M."/>
        </authorList>
    </citation>
    <scope>NUCLEOTIDE SEQUENCE</scope>
    <source>
        <strain evidence="1">DSM 669</strain>
    </source>
</reference>